<keyword evidence="2" id="KW-1185">Reference proteome</keyword>
<dbReference type="InterPro" id="IPR036397">
    <property type="entry name" value="RNaseH_sf"/>
</dbReference>
<gene>
    <name evidence="1" type="ORF">AVEN_222693_1</name>
</gene>
<sequence>MWAKRFTSTEIHSEISAMYGPHSMSRPAIVKWCQQFEDGRTDLTDLERQGHIKHGGAGGRHIILRNGRVSVAHTAQDLGISVGSSPCDFHEFCKLKEHLGGRQFSSDDQVQTAVLSWLQDQGAICYRQRIEQLVQRSDKCLQRMGDYVEK</sequence>
<dbReference type="InterPro" id="IPR052709">
    <property type="entry name" value="Transposase-MT_Hybrid"/>
</dbReference>
<proteinExistence type="predicted"/>
<dbReference type="EMBL" id="BGPR01000042">
    <property type="protein sequence ID" value="GBL85204.1"/>
    <property type="molecule type" value="Genomic_DNA"/>
</dbReference>
<comment type="caution">
    <text evidence="1">The sequence shown here is derived from an EMBL/GenBank/DDBJ whole genome shotgun (WGS) entry which is preliminary data.</text>
</comment>
<name>A0A4Y2B2B5_ARAVE</name>
<protein>
    <recommendedName>
        <fullName evidence="3">Mos1 transposase HTH domain-containing protein</fullName>
    </recommendedName>
</protein>
<dbReference type="GO" id="GO:0003676">
    <property type="term" value="F:nucleic acid binding"/>
    <property type="evidence" value="ECO:0007669"/>
    <property type="project" value="InterPro"/>
</dbReference>
<dbReference type="PANTHER" id="PTHR46060:SF1">
    <property type="entry name" value="MARINER MOS1 TRANSPOSASE-LIKE PROTEIN"/>
    <property type="match status" value="1"/>
</dbReference>
<reference evidence="1 2" key="1">
    <citation type="journal article" date="2019" name="Sci. Rep.">
        <title>Orb-weaving spider Araneus ventricosus genome elucidates the spidroin gene catalogue.</title>
        <authorList>
            <person name="Kono N."/>
            <person name="Nakamura H."/>
            <person name="Ohtoshi R."/>
            <person name="Moran D.A.P."/>
            <person name="Shinohara A."/>
            <person name="Yoshida Y."/>
            <person name="Fujiwara M."/>
            <person name="Mori M."/>
            <person name="Tomita M."/>
            <person name="Arakawa K."/>
        </authorList>
    </citation>
    <scope>NUCLEOTIDE SEQUENCE [LARGE SCALE GENOMIC DNA]</scope>
</reference>
<dbReference type="OrthoDB" id="8189655at2759"/>
<dbReference type="Proteomes" id="UP000499080">
    <property type="component" value="Unassembled WGS sequence"/>
</dbReference>
<organism evidence="1 2">
    <name type="scientific">Araneus ventricosus</name>
    <name type="common">Orbweaver spider</name>
    <name type="synonym">Epeira ventricosa</name>
    <dbReference type="NCBI Taxonomy" id="182803"/>
    <lineage>
        <taxon>Eukaryota</taxon>
        <taxon>Metazoa</taxon>
        <taxon>Ecdysozoa</taxon>
        <taxon>Arthropoda</taxon>
        <taxon>Chelicerata</taxon>
        <taxon>Arachnida</taxon>
        <taxon>Araneae</taxon>
        <taxon>Araneomorphae</taxon>
        <taxon>Entelegynae</taxon>
        <taxon>Araneoidea</taxon>
        <taxon>Araneidae</taxon>
        <taxon>Araneus</taxon>
    </lineage>
</organism>
<accession>A0A4Y2B2B5</accession>
<evidence type="ECO:0000313" key="2">
    <source>
        <dbReference type="Proteomes" id="UP000499080"/>
    </source>
</evidence>
<dbReference type="PANTHER" id="PTHR46060">
    <property type="entry name" value="MARINER MOS1 TRANSPOSASE-LIKE PROTEIN"/>
    <property type="match status" value="1"/>
</dbReference>
<evidence type="ECO:0000313" key="1">
    <source>
        <dbReference type="EMBL" id="GBL85204.1"/>
    </source>
</evidence>
<dbReference type="AlphaFoldDB" id="A0A4Y2B2B5"/>
<evidence type="ECO:0008006" key="3">
    <source>
        <dbReference type="Google" id="ProtNLM"/>
    </source>
</evidence>
<dbReference type="Gene3D" id="3.30.420.10">
    <property type="entry name" value="Ribonuclease H-like superfamily/Ribonuclease H"/>
    <property type="match status" value="1"/>
</dbReference>